<feature type="transmembrane region" description="Helical" evidence="1">
    <location>
        <begin position="342"/>
        <end position="363"/>
    </location>
</feature>
<keyword evidence="1" id="KW-0812">Transmembrane</keyword>
<evidence type="ECO:0000256" key="1">
    <source>
        <dbReference type="SAM" id="Phobius"/>
    </source>
</evidence>
<keyword evidence="1" id="KW-0472">Membrane</keyword>
<feature type="transmembrane region" description="Helical" evidence="1">
    <location>
        <begin position="287"/>
        <end position="306"/>
    </location>
</feature>
<keyword evidence="1" id="KW-1133">Transmembrane helix</keyword>
<accession>A0A848DLD5</accession>
<protein>
    <submittedName>
        <fullName evidence="2">DUF3556 domain-containing protein</fullName>
    </submittedName>
</protein>
<dbReference type="EMBL" id="JAAXKZ010000062">
    <property type="protein sequence ID" value="NMH93261.1"/>
    <property type="molecule type" value="Genomic_DNA"/>
</dbReference>
<dbReference type="Pfam" id="PF12077">
    <property type="entry name" value="DUF3556"/>
    <property type="match status" value="1"/>
</dbReference>
<dbReference type="InterPro" id="IPR021941">
    <property type="entry name" value="DUF3556_TM"/>
</dbReference>
<sequence length="596" mass="66273">MGFLSADLPEVDLATWKDRPHLERMKVLSRHWVEYGFGTPWAIHVIYVVKIGLYVLGGLFFAATTPGIGSIWDVASWWSEPILFQKALVWTLLFEVLGLGASSGPLAFRFTPPLGGFLYWLRPGTIRLPPWPGRNPLAGGSTRTVFDVLLYAGIIASALTLLLSAGVPKAGAPEGTVGLLDPTLLFVLIGIIAVAGLRDRMLFLASRGEQYWVLCIMFAVLPFVDMIVGAKLLMCVVWWAAATSKLGRHFTFVVCAMTTNAPLVRSKRFRRALYRNYPEDLRPSKRAAVLAHSGTVIEYGVPLVLLFSVNQYVTLGAVAIMAIFHFYITLNFPLAVPLEWNIFYIFATAWLFLGHPAADFGIWSMSSPWLAAGLLVALAFFPVLGNLRPDLVSFLPSMRYYAGNWATTMWAFRRGTGDENGAEHRLNTHVVKSAPNQVDQLTAMYGNEVAELMLQKAVAWRSMHSHGRTLNTLMWNHLDSLENYDIREGEFVAGTLLGWQFGDGHLHDEQFIAAVQQRCGYGPGEVVVVILESQPIHRMRQQYRVVDLALGEIERGSVEVRDMIAHQPWLENGPIPVQVESSAAIGRRSLREPDPA</sequence>
<feature type="transmembrane region" description="Helical" evidence="1">
    <location>
        <begin position="246"/>
        <end position="266"/>
    </location>
</feature>
<evidence type="ECO:0000313" key="3">
    <source>
        <dbReference type="Proteomes" id="UP000586918"/>
    </source>
</evidence>
<dbReference type="AlphaFoldDB" id="A0A848DLD5"/>
<feature type="transmembrane region" description="Helical" evidence="1">
    <location>
        <begin position="211"/>
        <end position="240"/>
    </location>
</feature>
<dbReference type="Proteomes" id="UP000586918">
    <property type="component" value="Unassembled WGS sequence"/>
</dbReference>
<organism evidence="2 3">
    <name type="scientific">Pseudonocardia bannensis</name>
    <dbReference type="NCBI Taxonomy" id="630973"/>
    <lineage>
        <taxon>Bacteria</taxon>
        <taxon>Bacillati</taxon>
        <taxon>Actinomycetota</taxon>
        <taxon>Actinomycetes</taxon>
        <taxon>Pseudonocardiales</taxon>
        <taxon>Pseudonocardiaceae</taxon>
        <taxon>Pseudonocardia</taxon>
    </lineage>
</organism>
<keyword evidence="3" id="KW-1185">Reference proteome</keyword>
<gene>
    <name evidence="2" type="ORF">HF519_17125</name>
</gene>
<feature type="transmembrane region" description="Helical" evidence="1">
    <location>
        <begin position="312"/>
        <end position="330"/>
    </location>
</feature>
<name>A0A848DLD5_9PSEU</name>
<proteinExistence type="predicted"/>
<feature type="transmembrane region" description="Helical" evidence="1">
    <location>
        <begin position="148"/>
        <end position="167"/>
    </location>
</feature>
<comment type="caution">
    <text evidence="2">The sequence shown here is derived from an EMBL/GenBank/DDBJ whole genome shotgun (WGS) entry which is preliminary data.</text>
</comment>
<feature type="transmembrane region" description="Helical" evidence="1">
    <location>
        <begin position="51"/>
        <end position="75"/>
    </location>
</feature>
<reference evidence="2 3" key="1">
    <citation type="submission" date="2020-04" db="EMBL/GenBank/DDBJ databases">
        <authorList>
            <person name="Klaysubun C."/>
            <person name="Duangmal K."/>
            <person name="Lipun K."/>
        </authorList>
    </citation>
    <scope>NUCLEOTIDE SEQUENCE [LARGE SCALE GENOMIC DNA]</scope>
    <source>
        <strain evidence="2 3">DSM 45300</strain>
    </source>
</reference>
<feature type="transmembrane region" description="Helical" evidence="1">
    <location>
        <begin position="179"/>
        <end position="199"/>
    </location>
</feature>
<dbReference type="RefSeq" id="WP_169413961.1">
    <property type="nucleotide sequence ID" value="NZ_JAAXKZ010000062.1"/>
</dbReference>
<evidence type="ECO:0000313" key="2">
    <source>
        <dbReference type="EMBL" id="NMH93261.1"/>
    </source>
</evidence>
<feature type="transmembrane region" description="Helical" evidence="1">
    <location>
        <begin position="369"/>
        <end position="387"/>
    </location>
</feature>